<dbReference type="AlphaFoldDB" id="A0A939DCW7"/>
<name>A0A939DCW7_9GAMM</name>
<dbReference type="EMBL" id="JAFKCZ010000001">
    <property type="protein sequence ID" value="MBN7795262.1"/>
    <property type="molecule type" value="Genomic_DNA"/>
</dbReference>
<comment type="caution">
    <text evidence="1">The sequence shown here is derived from an EMBL/GenBank/DDBJ whole genome shotgun (WGS) entry which is preliminary data.</text>
</comment>
<accession>A0A939DCW7</accession>
<protein>
    <recommendedName>
        <fullName evidence="3">Outer membrane beta-barrel protein</fullName>
    </recommendedName>
</protein>
<evidence type="ECO:0008006" key="3">
    <source>
        <dbReference type="Google" id="ProtNLM"/>
    </source>
</evidence>
<evidence type="ECO:0000313" key="2">
    <source>
        <dbReference type="Proteomes" id="UP000664303"/>
    </source>
</evidence>
<organism evidence="1 2">
    <name type="scientific">Parahaliea mediterranea</name>
    <dbReference type="NCBI Taxonomy" id="651086"/>
    <lineage>
        <taxon>Bacteria</taxon>
        <taxon>Pseudomonadati</taxon>
        <taxon>Pseudomonadota</taxon>
        <taxon>Gammaproteobacteria</taxon>
        <taxon>Cellvibrionales</taxon>
        <taxon>Halieaceae</taxon>
        <taxon>Parahaliea</taxon>
    </lineage>
</organism>
<dbReference type="InterPro" id="IPR023614">
    <property type="entry name" value="Porin_dom_sf"/>
</dbReference>
<reference evidence="1" key="1">
    <citation type="submission" date="2021-02" db="EMBL/GenBank/DDBJ databases">
        <title>PHA producing bacteria isolated from coastal sediment in Guangdong, Shenzhen.</title>
        <authorList>
            <person name="Zheng W."/>
            <person name="Yu S."/>
            <person name="Huang Y."/>
        </authorList>
    </citation>
    <scope>NUCLEOTIDE SEQUENCE</scope>
    <source>
        <strain evidence="1">TN14-10</strain>
    </source>
</reference>
<dbReference type="RefSeq" id="WP_206558694.1">
    <property type="nucleotide sequence ID" value="NZ_JAFKCZ010000001.1"/>
</dbReference>
<evidence type="ECO:0000313" key="1">
    <source>
        <dbReference type="EMBL" id="MBN7795262.1"/>
    </source>
</evidence>
<dbReference type="Gene3D" id="2.40.160.10">
    <property type="entry name" value="Porin"/>
    <property type="match status" value="1"/>
</dbReference>
<dbReference type="SUPFAM" id="SSF56935">
    <property type="entry name" value="Porins"/>
    <property type="match status" value="2"/>
</dbReference>
<gene>
    <name evidence="1" type="ORF">JYP50_01580</name>
</gene>
<proteinExistence type="predicted"/>
<dbReference type="Proteomes" id="UP000664303">
    <property type="component" value="Unassembled WGS sequence"/>
</dbReference>
<keyword evidence="2" id="KW-1185">Reference proteome</keyword>
<sequence>MSLSFPERSQSLLARVEAIRPAIYAISAVVGLGAEPLKAEEYSVEYAVEAAYSTDDNVTMSTGEPDSIYGMNVSLPVTLAMRSERLEAALTGDFVFSHFDDDAYDSDDQYLEAITSYRFENSDLALAANYDRSSTRSTEFLDTGVVGTEATRVESLRLGLEFDHAFTPLYGLVSGLEYADVTYDADIYQDYSFIAGFLGVTRRQDSRMQLRFQLSGDRYENKTDSAVTADSLGLEAGLDYRIANQLAAQLLVGWAWVGSRYGSGQSGSLEDADENALLLNAGLDYEGERQSLGFTVESGPSSSGAGYLRYLRQFGAKYSYHLSKSSSLSLGATLGRSEPVDSHIEGDREYARISLGLEHTLTSAWRIAATYTYSLQEQSDGRDEASVTDEGYLVGRAYSNAVVLGVTYTSRKATLSR</sequence>